<dbReference type="Pfam" id="PF00270">
    <property type="entry name" value="DEAD"/>
    <property type="match status" value="1"/>
</dbReference>
<dbReference type="RefSeq" id="WP_219354082.1">
    <property type="nucleotide sequence ID" value="NZ_CP080034.1"/>
</dbReference>
<dbReference type="EMBL" id="CP080034">
    <property type="protein sequence ID" value="QYC11503.1"/>
    <property type="molecule type" value="Genomic_DNA"/>
</dbReference>
<feature type="region of interest" description="Disordered" evidence="3">
    <location>
        <begin position="466"/>
        <end position="493"/>
    </location>
</feature>
<dbReference type="InterPro" id="IPR001650">
    <property type="entry name" value="Helicase_C-like"/>
</dbReference>
<keyword evidence="7" id="KW-1185">Reference proteome</keyword>
<dbReference type="InterPro" id="IPR011545">
    <property type="entry name" value="DEAD/DEAH_box_helicase_dom"/>
</dbReference>
<evidence type="ECO:0000256" key="1">
    <source>
        <dbReference type="ARBA" id="ARBA00022741"/>
    </source>
</evidence>
<keyword evidence="6" id="KW-0378">Hydrolase</keyword>
<evidence type="ECO:0000256" key="3">
    <source>
        <dbReference type="SAM" id="MobiDB-lite"/>
    </source>
</evidence>
<dbReference type="Pfam" id="PF00271">
    <property type="entry name" value="Helicase_C"/>
    <property type="match status" value="1"/>
</dbReference>
<accession>A0ABX8TN58</accession>
<dbReference type="Proteomes" id="UP000824334">
    <property type="component" value="Chromosome"/>
</dbReference>
<dbReference type="GeneID" id="94374783"/>
<gene>
    <name evidence="6" type="ORF">KWG56_05870</name>
</gene>
<proteinExistence type="predicted"/>
<dbReference type="PANTHER" id="PTHR13710:SF108">
    <property type="entry name" value="ATP-DEPENDENT DNA HELICASE Q4"/>
    <property type="match status" value="1"/>
</dbReference>
<protein>
    <submittedName>
        <fullName evidence="6">DEAD/DEAH box helicase</fullName>
    </submittedName>
</protein>
<feature type="domain" description="Helicase ATP-binding" evidence="4">
    <location>
        <begin position="130"/>
        <end position="322"/>
    </location>
</feature>
<keyword evidence="2" id="KW-0067">ATP-binding</keyword>
<reference evidence="6 7" key="1">
    <citation type="submission" date="2021-07" db="EMBL/GenBank/DDBJ databases">
        <title>Isolation and characterization of bacteria from a gold mining with a capacity of golden bioaccumulation.</title>
        <authorList>
            <person name="Yang X.J."/>
        </authorList>
    </citation>
    <scope>NUCLEOTIDE SEQUENCE [LARGE SCALE GENOMIC DNA]</scope>
    <source>
        <strain evidence="6 7">Au29</strain>
    </source>
</reference>
<evidence type="ECO:0000259" key="4">
    <source>
        <dbReference type="PROSITE" id="PS51192"/>
    </source>
</evidence>
<evidence type="ECO:0000259" key="5">
    <source>
        <dbReference type="PROSITE" id="PS51194"/>
    </source>
</evidence>
<feature type="compositionally biased region" description="Acidic residues" evidence="3">
    <location>
        <begin position="482"/>
        <end position="492"/>
    </location>
</feature>
<dbReference type="PROSITE" id="PS51192">
    <property type="entry name" value="HELICASE_ATP_BIND_1"/>
    <property type="match status" value="1"/>
</dbReference>
<keyword evidence="1" id="KW-0547">Nucleotide-binding</keyword>
<dbReference type="SMART" id="SM00487">
    <property type="entry name" value="DEXDc"/>
    <property type="match status" value="1"/>
</dbReference>
<dbReference type="InterPro" id="IPR014001">
    <property type="entry name" value="Helicase_ATP-bd"/>
</dbReference>
<organism evidence="6 7">
    <name type="scientific">Brevundimonas nasdae</name>
    <dbReference type="NCBI Taxonomy" id="172043"/>
    <lineage>
        <taxon>Bacteria</taxon>
        <taxon>Pseudomonadati</taxon>
        <taxon>Pseudomonadota</taxon>
        <taxon>Alphaproteobacteria</taxon>
        <taxon>Caulobacterales</taxon>
        <taxon>Caulobacteraceae</taxon>
        <taxon>Brevundimonas</taxon>
    </lineage>
</organism>
<evidence type="ECO:0000256" key="2">
    <source>
        <dbReference type="ARBA" id="ARBA00022840"/>
    </source>
</evidence>
<sequence length="833" mass="91497">MGGTESEAWLAKTQGKASNAFCAAETTADRLAMLRELARLSGGRAYPPIPIADEDIAALGRFGLALAHDGAVRILDENLDDIALGLDRAMRVDPDPRGVAATAEPDAALLRLTTHRRYRSRTQKSAIQAILTSPDGASLMASMPTGAGKSLLFQLPTLWWREATPGACAVVVVPTVALAEDHQRTLQTMPGLEASRALSGSTSLTERQDVLARFRNGEIPILLLSPEAAFGFARQDLLQTALPLDAAEKYGLQGILAGVFIDEAHIVESWGRSFRPDFQRLPALISELRRQNPALRTVLLSATLNPSALNVLRNDYGSGDWSEIHARSPRYQFDLAAADFETHEARNDALLRLIDRAPRPAVVYTTRVDHAEALHTRLVRDGGYRRIALFTGAVADGDVRRRIVSQWADGDLDLVVATSAFGLGVDKSDVRTVIHACLPEGAARWYQEVGRASRDGHQGLGVTLWVPKGETSKPQGRRATEEDSFQSDEDDAGSMAGGGWLSRDIAEARWRALLAAANVDGRDPQTAATRLTLPLDAAREGMDPRYTGERNRGWNRSLLNLLQRQGVLTVDADAPQKDDIPVHWRVSVDRDDLLNLTDQIRWDQIWTEIFEGRDREVLEARAELRAFVKAMRRQATDCLLRSTYRLIEPEAAPEACGRCTACRAQSVSPPETPTPATAPRPWGGYAPRQGLMPRGVLLVAPEASDTHLIERLVGVGVEQVVAPERDAEDVARRLSSLGARFGFVRGAANWLRRDARLLNLPTALLPPSSERLGPWLREAERFIADYPDQSVILIADPNQRIDGRPLHQITSQHAPYDEAVLDAFIQDFREPAQ</sequence>
<keyword evidence="6" id="KW-0347">Helicase</keyword>
<name>A0ABX8TN58_9CAUL</name>
<dbReference type="SMART" id="SM00490">
    <property type="entry name" value="HELICc"/>
    <property type="match status" value="1"/>
</dbReference>
<dbReference type="GO" id="GO:0004386">
    <property type="term" value="F:helicase activity"/>
    <property type="evidence" value="ECO:0007669"/>
    <property type="project" value="UniProtKB-KW"/>
</dbReference>
<dbReference type="PROSITE" id="PS51194">
    <property type="entry name" value="HELICASE_CTER"/>
    <property type="match status" value="1"/>
</dbReference>
<dbReference type="PANTHER" id="PTHR13710">
    <property type="entry name" value="DNA HELICASE RECQ FAMILY MEMBER"/>
    <property type="match status" value="1"/>
</dbReference>
<evidence type="ECO:0000313" key="6">
    <source>
        <dbReference type="EMBL" id="QYC11503.1"/>
    </source>
</evidence>
<feature type="domain" description="Helicase C-terminal" evidence="5">
    <location>
        <begin position="349"/>
        <end position="496"/>
    </location>
</feature>
<evidence type="ECO:0000313" key="7">
    <source>
        <dbReference type="Proteomes" id="UP000824334"/>
    </source>
</evidence>